<name>A0A319AX63_ASPVC</name>
<evidence type="ECO:0000256" key="1">
    <source>
        <dbReference type="SAM" id="MobiDB-lite"/>
    </source>
</evidence>
<protein>
    <submittedName>
        <fullName evidence="2">Uncharacterized protein</fullName>
    </submittedName>
</protein>
<reference evidence="2" key="1">
    <citation type="submission" date="2016-12" db="EMBL/GenBank/DDBJ databases">
        <title>The genomes of Aspergillus section Nigri reveals drivers in fungal speciation.</title>
        <authorList>
            <consortium name="DOE Joint Genome Institute"/>
            <person name="Vesth T.C."/>
            <person name="Nybo J."/>
            <person name="Theobald S."/>
            <person name="Brandl J."/>
            <person name="Frisvad J.C."/>
            <person name="Nielsen K.F."/>
            <person name="Lyhne E.K."/>
            <person name="Kogle M.E."/>
            <person name="Kuo A."/>
            <person name="Riley R."/>
            <person name="Clum A."/>
            <person name="Nolan M."/>
            <person name="Lipzen A."/>
            <person name="Salamov A."/>
            <person name="Henrissat B."/>
            <person name="Wiebenga A."/>
            <person name="De Vries R.P."/>
            <person name="Grigoriev I.V."/>
            <person name="Mortensen U.H."/>
            <person name="Andersen M.R."/>
            <person name="Baker S.E."/>
        </authorList>
    </citation>
    <scope>NUCLEOTIDE SEQUENCE [LARGE SCALE GENOMIC DNA]</scope>
    <source>
        <strain evidence="2">CBS 113365</strain>
    </source>
</reference>
<evidence type="ECO:0000313" key="3">
    <source>
        <dbReference type="Proteomes" id="UP000248405"/>
    </source>
</evidence>
<evidence type="ECO:0000313" key="2">
    <source>
        <dbReference type="EMBL" id="PYH63981.1"/>
    </source>
</evidence>
<dbReference type="GeneID" id="37212403"/>
<gene>
    <name evidence="2" type="ORF">BO88DRAFT_408821</name>
</gene>
<dbReference type="AlphaFoldDB" id="A0A319AX63"/>
<feature type="region of interest" description="Disordered" evidence="1">
    <location>
        <begin position="1"/>
        <end position="35"/>
    </location>
</feature>
<feature type="compositionally biased region" description="Basic and acidic residues" evidence="1">
    <location>
        <begin position="7"/>
        <end position="16"/>
    </location>
</feature>
<accession>A0A319AX63</accession>
<feature type="region of interest" description="Disordered" evidence="1">
    <location>
        <begin position="57"/>
        <end position="96"/>
    </location>
</feature>
<dbReference type="RefSeq" id="XP_025557775.1">
    <property type="nucleotide sequence ID" value="XM_025707811.1"/>
</dbReference>
<sequence>MGGGVELNHRNDREFRAPASNSMKSPESNLPGHDRRAVASFRIRRWIFAARSDPPGGQLGKFVPHSTSEPWRQPSLADHPRSLSQSSPRTQDRDVVLSNRLPVPTDWAREYPFSRCAQGFRRPPRHCEVLYLRSDGRVVLKGLSCTIHHSTAGIRQADYDLNGPWQEWAG</sequence>
<feature type="compositionally biased region" description="Polar residues" evidence="1">
    <location>
        <begin position="19"/>
        <end position="28"/>
    </location>
</feature>
<organism evidence="2 3">
    <name type="scientific">Aspergillus vadensis (strain CBS 113365 / IMI 142717 / IBT 24658)</name>
    <dbReference type="NCBI Taxonomy" id="1448311"/>
    <lineage>
        <taxon>Eukaryota</taxon>
        <taxon>Fungi</taxon>
        <taxon>Dikarya</taxon>
        <taxon>Ascomycota</taxon>
        <taxon>Pezizomycotina</taxon>
        <taxon>Eurotiomycetes</taxon>
        <taxon>Eurotiomycetidae</taxon>
        <taxon>Eurotiales</taxon>
        <taxon>Aspergillaceae</taxon>
        <taxon>Aspergillus</taxon>
        <taxon>Aspergillus subgen. Circumdati</taxon>
    </lineage>
</organism>
<dbReference type="Proteomes" id="UP000248405">
    <property type="component" value="Unassembled WGS sequence"/>
</dbReference>
<dbReference type="EMBL" id="KZ821647">
    <property type="protein sequence ID" value="PYH63981.1"/>
    <property type="molecule type" value="Genomic_DNA"/>
</dbReference>
<keyword evidence="3" id="KW-1185">Reference proteome</keyword>
<proteinExistence type="predicted"/>